<evidence type="ECO:0000313" key="1">
    <source>
        <dbReference type="EMBL" id="OGD72022.1"/>
    </source>
</evidence>
<accession>A0A1F5EXA7</accession>
<dbReference type="STRING" id="1817816.A2Y64_08215"/>
<dbReference type="EMBL" id="MFAF01000134">
    <property type="protein sequence ID" value="OGD72022.1"/>
    <property type="molecule type" value="Genomic_DNA"/>
</dbReference>
<reference evidence="1 2" key="1">
    <citation type="journal article" date="2016" name="Nat. Commun.">
        <title>Thousands of microbial genomes shed light on interconnected biogeochemical processes in an aquifer system.</title>
        <authorList>
            <person name="Anantharaman K."/>
            <person name="Brown C.T."/>
            <person name="Hug L.A."/>
            <person name="Sharon I."/>
            <person name="Castelle C.J."/>
            <person name="Probst A.J."/>
            <person name="Thomas B.C."/>
            <person name="Singh A."/>
            <person name="Wilkins M.J."/>
            <person name="Karaoz U."/>
            <person name="Brodie E.L."/>
            <person name="Williams K.H."/>
            <person name="Hubbard S.S."/>
            <person name="Banfield J.F."/>
        </authorList>
    </citation>
    <scope>NUCLEOTIDE SEQUENCE [LARGE SCALE GENOMIC DNA]</scope>
</reference>
<gene>
    <name evidence="1" type="ORF">A2Y64_08215</name>
</gene>
<dbReference type="AlphaFoldDB" id="A0A1F5EXA7"/>
<proteinExistence type="predicted"/>
<sequence>MRRSLRFLIFILAVLPLGVRCEGGTAVTSDGSLALYNDTSYYLHLSIGGADFPWTPPGDSTPRVGVDIGQTLRCTAAYSPGQGPTGRTEFDFTASAADSDSGVAVSCDAGIGTACDPLVTDGSAPHYQLSVTEEMLGDA</sequence>
<dbReference type="Proteomes" id="UP000177187">
    <property type="component" value="Unassembled WGS sequence"/>
</dbReference>
<evidence type="ECO:0000313" key="2">
    <source>
        <dbReference type="Proteomes" id="UP000177187"/>
    </source>
</evidence>
<name>A0A1F5EXA7_9BACT</name>
<comment type="caution">
    <text evidence="1">The sequence shown here is derived from an EMBL/GenBank/DDBJ whole genome shotgun (WGS) entry which is preliminary data.</text>
</comment>
<protein>
    <submittedName>
        <fullName evidence="1">Uncharacterized protein</fullName>
    </submittedName>
</protein>
<organism evidence="1 2">
    <name type="scientific">Candidatus Coatesbacteria bacterium RBG_13_66_14</name>
    <dbReference type="NCBI Taxonomy" id="1817816"/>
    <lineage>
        <taxon>Bacteria</taxon>
        <taxon>Candidatus Coatesiibacteriota</taxon>
    </lineage>
</organism>